<dbReference type="EMBL" id="RHFK02000001">
    <property type="protein sequence ID" value="TWW80740.1"/>
    <property type="molecule type" value="Genomic_DNA"/>
</dbReference>
<keyword evidence="3" id="KW-1185">Reference proteome</keyword>
<dbReference type="Proteomes" id="UP000324091">
    <property type="component" value="Chromosome 1"/>
</dbReference>
<evidence type="ECO:0000313" key="3">
    <source>
        <dbReference type="Proteomes" id="UP000324091"/>
    </source>
</evidence>
<reference evidence="2 3" key="1">
    <citation type="submission" date="2019-04" db="EMBL/GenBank/DDBJ databases">
        <title>Chromosome genome assembly for Takifugu flavidus.</title>
        <authorList>
            <person name="Xiao S."/>
        </authorList>
    </citation>
    <scope>NUCLEOTIDE SEQUENCE [LARGE SCALE GENOMIC DNA]</scope>
    <source>
        <strain evidence="2">HTHZ2018</strain>
        <tissue evidence="2">Muscle</tissue>
    </source>
</reference>
<accession>A0A5C6PR48</accession>
<name>A0A5C6PR48_9TELE</name>
<evidence type="ECO:0000313" key="2">
    <source>
        <dbReference type="EMBL" id="TWW80740.1"/>
    </source>
</evidence>
<gene>
    <name evidence="2" type="ORF">D4764_01G0005550</name>
</gene>
<comment type="caution">
    <text evidence="2">The sequence shown here is derived from an EMBL/GenBank/DDBJ whole genome shotgun (WGS) entry which is preliminary data.</text>
</comment>
<feature type="region of interest" description="Disordered" evidence="1">
    <location>
        <begin position="27"/>
        <end position="86"/>
    </location>
</feature>
<proteinExistence type="predicted"/>
<dbReference type="AlphaFoldDB" id="A0A5C6PR48"/>
<protein>
    <submittedName>
        <fullName evidence="2">Uncharacterized protein</fullName>
    </submittedName>
</protein>
<sequence>MDQCVEYVYILSANFTQRRRCVGGRHKPLPPDDEAHPSRLSLPVCDQRCGGRRRQRHSTAPLGHRTVTSRGTPAFGPAPVSGSLSL</sequence>
<organism evidence="2 3">
    <name type="scientific">Takifugu flavidus</name>
    <name type="common">sansaifugu</name>
    <dbReference type="NCBI Taxonomy" id="433684"/>
    <lineage>
        <taxon>Eukaryota</taxon>
        <taxon>Metazoa</taxon>
        <taxon>Chordata</taxon>
        <taxon>Craniata</taxon>
        <taxon>Vertebrata</taxon>
        <taxon>Euteleostomi</taxon>
        <taxon>Actinopterygii</taxon>
        <taxon>Neopterygii</taxon>
        <taxon>Teleostei</taxon>
        <taxon>Neoteleostei</taxon>
        <taxon>Acanthomorphata</taxon>
        <taxon>Eupercaria</taxon>
        <taxon>Tetraodontiformes</taxon>
        <taxon>Tetradontoidea</taxon>
        <taxon>Tetraodontidae</taxon>
        <taxon>Takifugu</taxon>
    </lineage>
</organism>
<evidence type="ECO:0000256" key="1">
    <source>
        <dbReference type="SAM" id="MobiDB-lite"/>
    </source>
</evidence>